<dbReference type="Gene3D" id="3.80.10.10">
    <property type="entry name" value="Ribonuclease Inhibitor"/>
    <property type="match status" value="4"/>
</dbReference>
<dbReference type="SUPFAM" id="SSF52047">
    <property type="entry name" value="RNI-like"/>
    <property type="match status" value="1"/>
</dbReference>
<dbReference type="InterPro" id="IPR013210">
    <property type="entry name" value="LRR_N_plant-typ"/>
</dbReference>
<reference evidence="6" key="1">
    <citation type="submission" date="2020-10" db="EMBL/GenBank/DDBJ databases">
        <authorList>
            <person name="Han B."/>
            <person name="Lu T."/>
            <person name="Zhao Q."/>
            <person name="Huang X."/>
            <person name="Zhao Y."/>
        </authorList>
    </citation>
    <scope>NUCLEOTIDE SEQUENCE</scope>
</reference>
<dbReference type="PANTHER" id="PTHR48010:SF58">
    <property type="entry name" value="RECEPTOR PROTEIN KINASE-LIKE PROTEIN ZAR1"/>
    <property type="match status" value="1"/>
</dbReference>
<protein>
    <recommendedName>
        <fullName evidence="5">Leucine-rich repeat-containing N-terminal plant-type domain-containing protein</fullName>
    </recommendedName>
</protein>
<dbReference type="FunFam" id="3.80.10.10:FF:000383">
    <property type="entry name" value="Leucine-rich repeat receptor protein kinase EMS1"/>
    <property type="match status" value="1"/>
</dbReference>
<evidence type="ECO:0000313" key="7">
    <source>
        <dbReference type="Proteomes" id="UP000604825"/>
    </source>
</evidence>
<dbReference type="PANTHER" id="PTHR48010">
    <property type="entry name" value="OS05G0588300 PROTEIN"/>
    <property type="match status" value="1"/>
</dbReference>
<dbReference type="EMBL" id="CAJGYO010000010">
    <property type="protein sequence ID" value="CAD6257117.1"/>
    <property type="molecule type" value="Genomic_DNA"/>
</dbReference>
<dbReference type="Proteomes" id="UP000604825">
    <property type="component" value="Unassembled WGS sequence"/>
</dbReference>
<feature type="signal peptide" evidence="4">
    <location>
        <begin position="1"/>
        <end position="40"/>
    </location>
</feature>
<dbReference type="GO" id="GO:0005886">
    <property type="term" value="C:plasma membrane"/>
    <property type="evidence" value="ECO:0007669"/>
    <property type="project" value="UniProtKB-SubCell"/>
</dbReference>
<dbReference type="OrthoDB" id="660555at2759"/>
<evidence type="ECO:0000256" key="3">
    <source>
        <dbReference type="ARBA" id="ARBA00022737"/>
    </source>
</evidence>
<comment type="caution">
    <text evidence="6">The sequence shown here is derived from an EMBL/GenBank/DDBJ whole genome shotgun (WGS) entry which is preliminary data.</text>
</comment>
<dbReference type="InterPro" id="IPR001611">
    <property type="entry name" value="Leu-rich_rpt"/>
</dbReference>
<keyword evidence="3" id="KW-0677">Repeat</keyword>
<dbReference type="AlphaFoldDB" id="A0A811QLU7"/>
<sequence length="347" mass="37837">MENTTQQLHSSSNRKPKTLQVSLLAVALVLLLFLASPVSSCNEEEKTSLLGFLDGLSQASALNTSWKNDTNCCLWEGVTCNEDGAVMDISLASMGLEGHISPSLGNLTGLLRLNLSGNLLSGELPPELLLSSCIVVLDVSFNKLNGEFHELPSTQELAIKVINISSNFFTGYFPSDTLYGMKNLASLNMSNNSFTGKFPSTVCVDKPFFVVLDLSYNQFHGGIPPELGNCPVLRVLKAGQNQFSGTLPFILDLAGNWLNGEIPDSIGQLKMLEELHLDNNNMSGELPSSLSNCSNLTTFILKGNNFHGKLTNVNFSTLPNLKFLDFRSNKFSGTHSSRKHLLLQQPY</sequence>
<organism evidence="6 7">
    <name type="scientific">Miscanthus lutarioriparius</name>
    <dbReference type="NCBI Taxonomy" id="422564"/>
    <lineage>
        <taxon>Eukaryota</taxon>
        <taxon>Viridiplantae</taxon>
        <taxon>Streptophyta</taxon>
        <taxon>Embryophyta</taxon>
        <taxon>Tracheophyta</taxon>
        <taxon>Spermatophyta</taxon>
        <taxon>Magnoliopsida</taxon>
        <taxon>Liliopsida</taxon>
        <taxon>Poales</taxon>
        <taxon>Poaceae</taxon>
        <taxon>PACMAD clade</taxon>
        <taxon>Panicoideae</taxon>
        <taxon>Andropogonodae</taxon>
        <taxon>Andropogoneae</taxon>
        <taxon>Saccharinae</taxon>
        <taxon>Miscanthus</taxon>
    </lineage>
</organism>
<keyword evidence="4" id="KW-0732">Signal</keyword>
<dbReference type="FunFam" id="3.80.10.10:FF:000403">
    <property type="entry name" value="Receptor-like protein 2"/>
    <property type="match status" value="1"/>
</dbReference>
<evidence type="ECO:0000256" key="4">
    <source>
        <dbReference type="SAM" id="SignalP"/>
    </source>
</evidence>
<evidence type="ECO:0000256" key="1">
    <source>
        <dbReference type="ARBA" id="ARBA00004251"/>
    </source>
</evidence>
<dbReference type="Pfam" id="PF00560">
    <property type="entry name" value="LRR_1"/>
    <property type="match status" value="5"/>
</dbReference>
<proteinExistence type="predicted"/>
<keyword evidence="7" id="KW-1185">Reference proteome</keyword>
<keyword evidence="2" id="KW-0433">Leucine-rich repeat</keyword>
<gene>
    <name evidence="6" type="ORF">NCGR_LOCUS40607</name>
</gene>
<evidence type="ECO:0000256" key="2">
    <source>
        <dbReference type="ARBA" id="ARBA00022614"/>
    </source>
</evidence>
<comment type="subcellular location">
    <subcellularLocation>
        <location evidence="1">Cell membrane</location>
        <topology evidence="1">Single-pass type I membrane protein</topology>
    </subcellularLocation>
</comment>
<feature type="domain" description="Leucine-rich repeat-containing N-terminal plant-type" evidence="5">
    <location>
        <begin position="43"/>
        <end position="81"/>
    </location>
</feature>
<accession>A0A811QLU7</accession>
<name>A0A811QLU7_9POAL</name>
<dbReference type="InterPro" id="IPR032675">
    <property type="entry name" value="LRR_dom_sf"/>
</dbReference>
<evidence type="ECO:0000259" key="5">
    <source>
        <dbReference type="Pfam" id="PF08263"/>
    </source>
</evidence>
<dbReference type="InterPro" id="IPR050994">
    <property type="entry name" value="At_inactive_RLKs"/>
</dbReference>
<evidence type="ECO:0000313" key="6">
    <source>
        <dbReference type="EMBL" id="CAD6257117.1"/>
    </source>
</evidence>
<feature type="chain" id="PRO_5032818897" description="Leucine-rich repeat-containing N-terminal plant-type domain-containing protein" evidence="4">
    <location>
        <begin position="41"/>
        <end position="347"/>
    </location>
</feature>
<dbReference type="Pfam" id="PF08263">
    <property type="entry name" value="LRRNT_2"/>
    <property type="match status" value="1"/>
</dbReference>